<evidence type="ECO:0000256" key="10">
    <source>
        <dbReference type="ARBA" id="ARBA00023136"/>
    </source>
</evidence>
<accession>A0A437MQX7</accession>
<feature type="transmembrane region" description="Helical" evidence="11">
    <location>
        <begin position="334"/>
        <end position="356"/>
    </location>
</feature>
<dbReference type="InterPro" id="IPR003855">
    <property type="entry name" value="K+_transporter"/>
</dbReference>
<feature type="transmembrane region" description="Helical" evidence="11">
    <location>
        <begin position="130"/>
        <end position="149"/>
    </location>
</feature>
<feature type="transmembrane region" description="Helical" evidence="11">
    <location>
        <begin position="241"/>
        <end position="261"/>
    </location>
</feature>
<keyword evidence="10 11" id="KW-0472">Membrane</keyword>
<feature type="domain" description="K+ potassium transporter C-terminal" evidence="13">
    <location>
        <begin position="474"/>
        <end position="625"/>
    </location>
</feature>
<keyword evidence="9 11" id="KW-0406">Ion transport</keyword>
<dbReference type="AlphaFoldDB" id="A0A437MQX7"/>
<evidence type="ECO:0000256" key="8">
    <source>
        <dbReference type="ARBA" id="ARBA00022989"/>
    </source>
</evidence>
<protein>
    <recommendedName>
        <fullName evidence="11">Probable potassium transport system protein Kup</fullName>
    </recommendedName>
</protein>
<evidence type="ECO:0000259" key="12">
    <source>
        <dbReference type="Pfam" id="PF02705"/>
    </source>
</evidence>
<dbReference type="GO" id="GO:0005886">
    <property type="term" value="C:plasma membrane"/>
    <property type="evidence" value="ECO:0007669"/>
    <property type="project" value="UniProtKB-SubCell"/>
</dbReference>
<evidence type="ECO:0000256" key="1">
    <source>
        <dbReference type="ARBA" id="ARBA00004141"/>
    </source>
</evidence>
<feature type="transmembrane region" description="Helical" evidence="11">
    <location>
        <begin position="415"/>
        <end position="436"/>
    </location>
</feature>
<reference evidence="14 15" key="1">
    <citation type="submission" date="2019-01" db="EMBL/GenBank/DDBJ databases">
        <authorList>
            <person name="Chen W.-M."/>
        </authorList>
    </citation>
    <scope>NUCLEOTIDE SEQUENCE [LARGE SCALE GENOMIC DNA]</scope>
    <source>
        <strain evidence="14 15">YBJ-36</strain>
    </source>
</reference>
<evidence type="ECO:0000256" key="5">
    <source>
        <dbReference type="ARBA" id="ARBA00022692"/>
    </source>
</evidence>
<evidence type="ECO:0000256" key="2">
    <source>
        <dbReference type="ARBA" id="ARBA00022448"/>
    </source>
</evidence>
<feature type="transmembrane region" description="Helical" evidence="11">
    <location>
        <begin position="54"/>
        <end position="74"/>
    </location>
</feature>
<comment type="subcellular location">
    <subcellularLocation>
        <location evidence="11">Cell membrane</location>
        <topology evidence="11">Multi-pass membrane protein</topology>
    </subcellularLocation>
    <subcellularLocation>
        <location evidence="1">Membrane</location>
        <topology evidence="1">Multi-pass membrane protein</topology>
    </subcellularLocation>
</comment>
<feature type="domain" description="K+ potassium transporter integral membrane" evidence="12">
    <location>
        <begin position="16"/>
        <end position="449"/>
    </location>
</feature>
<dbReference type="Pfam" id="PF22776">
    <property type="entry name" value="K_trans_C"/>
    <property type="match status" value="1"/>
</dbReference>
<comment type="caution">
    <text evidence="14">The sequence shown here is derived from an EMBL/GenBank/DDBJ whole genome shotgun (WGS) entry which is preliminary data.</text>
</comment>
<keyword evidence="8 11" id="KW-1133">Transmembrane helix</keyword>
<comment type="catalytic activity">
    <reaction evidence="11">
        <text>K(+)(in) + H(+)(in) = K(+)(out) + H(+)(out)</text>
        <dbReference type="Rhea" id="RHEA:28490"/>
        <dbReference type="ChEBI" id="CHEBI:15378"/>
        <dbReference type="ChEBI" id="CHEBI:29103"/>
    </reaction>
</comment>
<keyword evidence="7 11" id="KW-0630">Potassium</keyword>
<gene>
    <name evidence="11" type="primary">kup</name>
    <name evidence="14" type="ORF">EOD41_13770</name>
</gene>
<dbReference type="GO" id="GO:0015079">
    <property type="term" value="F:potassium ion transmembrane transporter activity"/>
    <property type="evidence" value="ECO:0007669"/>
    <property type="project" value="UniProtKB-UniRule"/>
</dbReference>
<evidence type="ECO:0000259" key="13">
    <source>
        <dbReference type="Pfam" id="PF22776"/>
    </source>
</evidence>
<comment type="function">
    <text evidence="11">Transport of potassium into the cell. Likely operates as a K(+):H(+) symporter.</text>
</comment>
<dbReference type="PANTHER" id="PTHR30540">
    <property type="entry name" value="OSMOTIC STRESS POTASSIUM TRANSPORTER"/>
    <property type="match status" value="1"/>
</dbReference>
<dbReference type="InterPro" id="IPR023051">
    <property type="entry name" value="Kup"/>
</dbReference>
<proteinExistence type="inferred from homology"/>
<evidence type="ECO:0000256" key="4">
    <source>
        <dbReference type="ARBA" id="ARBA00022538"/>
    </source>
</evidence>
<dbReference type="PANTHER" id="PTHR30540:SF83">
    <property type="entry name" value="K+ POTASSIUM TRANSPORTER"/>
    <property type="match status" value="1"/>
</dbReference>
<dbReference type="OrthoDB" id="9805577at2"/>
<name>A0A437MQX7_9SPHI</name>
<evidence type="ECO:0000256" key="7">
    <source>
        <dbReference type="ARBA" id="ARBA00022958"/>
    </source>
</evidence>
<feature type="transmembrane region" description="Helical" evidence="11">
    <location>
        <begin position="95"/>
        <end position="118"/>
    </location>
</feature>
<evidence type="ECO:0000313" key="14">
    <source>
        <dbReference type="EMBL" id="RVU00028.1"/>
    </source>
</evidence>
<dbReference type="InterPro" id="IPR053951">
    <property type="entry name" value="K_trans_N"/>
</dbReference>
<keyword evidence="5 11" id="KW-0812">Transmembrane</keyword>
<feature type="transmembrane region" description="Helical" evidence="11">
    <location>
        <begin position="161"/>
        <end position="187"/>
    </location>
</feature>
<dbReference type="EMBL" id="SACK01000006">
    <property type="protein sequence ID" value="RVU00028.1"/>
    <property type="molecule type" value="Genomic_DNA"/>
</dbReference>
<dbReference type="Proteomes" id="UP000282759">
    <property type="component" value="Unassembled WGS sequence"/>
</dbReference>
<keyword evidence="3 11" id="KW-1003">Cell membrane</keyword>
<dbReference type="GO" id="GO:0015293">
    <property type="term" value="F:symporter activity"/>
    <property type="evidence" value="ECO:0007669"/>
    <property type="project" value="UniProtKB-UniRule"/>
</dbReference>
<organism evidence="14 15">
    <name type="scientific">Mucilaginibacter limnophilus</name>
    <dbReference type="NCBI Taxonomy" id="1932778"/>
    <lineage>
        <taxon>Bacteria</taxon>
        <taxon>Pseudomonadati</taxon>
        <taxon>Bacteroidota</taxon>
        <taxon>Sphingobacteriia</taxon>
        <taxon>Sphingobacteriales</taxon>
        <taxon>Sphingobacteriaceae</taxon>
        <taxon>Mucilaginibacter</taxon>
    </lineage>
</organism>
<keyword evidence="2 11" id="KW-0813">Transport</keyword>
<dbReference type="RefSeq" id="WP_127705878.1">
    <property type="nucleotide sequence ID" value="NZ_SACK01000006.1"/>
</dbReference>
<keyword evidence="4 11" id="KW-0633">Potassium transport</keyword>
<evidence type="ECO:0000256" key="3">
    <source>
        <dbReference type="ARBA" id="ARBA00022475"/>
    </source>
</evidence>
<keyword evidence="6 11" id="KW-0769">Symport</keyword>
<evidence type="ECO:0000313" key="15">
    <source>
        <dbReference type="Proteomes" id="UP000282759"/>
    </source>
</evidence>
<feature type="transmembrane region" description="Helical" evidence="11">
    <location>
        <begin position="362"/>
        <end position="383"/>
    </location>
</feature>
<feature type="transmembrane region" description="Helical" evidence="11">
    <location>
        <begin position="390"/>
        <end position="409"/>
    </location>
</feature>
<dbReference type="HAMAP" id="MF_01522">
    <property type="entry name" value="Kup"/>
    <property type="match status" value="1"/>
</dbReference>
<evidence type="ECO:0000256" key="11">
    <source>
        <dbReference type="HAMAP-Rule" id="MF_01522"/>
    </source>
</evidence>
<sequence length="656" mass="73920">MSTHKDLRKLTVPGLLISLGIIYGDIGTSPLYVFKAIVGDNPITESLALGGVSLIFWTLTLQTTVKYVLITLLADNKGEGGIFSLFSLVRRKAKWLIVPAVLGGCALLADGIITPPITISSAIEGLHTRYPYLPTMQIVICIIALLFFIQQFGTSLVGKAFGPIMFLWFTMMGVLGIAFIIQMPSIIKALNPYYAYNLLVNGSGHSSAFIILGAVFLCTTGAEALYSDLGHCGRSNIRVSWIYVKSCLVLNYLGQAVWLMQREGQTIDLDLHNPFYQIMPSWFLIFGIGLATVAAIIASQALISGSFTLIAEAVRLNLWPKVRINYPSDQKGQLYVPSINWILCVGCIIVVLIFQHSQDMEAAYGLSITVAMLMTTILVSKFLQRRKVPAYLIGIFLVVYLLIEGTFLLGNLVKFIHGGWFTLSIGLLLFMVMWSWHTARRIKNRYVKFIEIEDYFQILKELSDDETVPKYSSQLVYLTSANFNSEIESKIIYSILQKQPKRADVYWLVHVDVVDEPYTREYEVDFLVPNKLIRIDFKLGFRVEQRINVLFRKVVEELVKNGEVNITSKYKSLGKHNIVGDFRFVVIEKTLSRSHNLSFYEQLIMDIYVQLKKMSLSEERGFGLDLSFVTIEKVPLVLTQQDNIELKRVPVSTGVN</sequence>
<dbReference type="Pfam" id="PF02705">
    <property type="entry name" value="K_trans"/>
    <property type="match status" value="1"/>
</dbReference>
<evidence type="ECO:0000256" key="9">
    <source>
        <dbReference type="ARBA" id="ARBA00023065"/>
    </source>
</evidence>
<keyword evidence="15" id="KW-1185">Reference proteome</keyword>
<evidence type="ECO:0000256" key="6">
    <source>
        <dbReference type="ARBA" id="ARBA00022847"/>
    </source>
</evidence>
<feature type="transmembrane region" description="Helical" evidence="11">
    <location>
        <begin position="12"/>
        <end position="34"/>
    </location>
</feature>
<dbReference type="InterPro" id="IPR053952">
    <property type="entry name" value="K_trans_C"/>
</dbReference>
<feature type="transmembrane region" description="Helical" evidence="11">
    <location>
        <begin position="281"/>
        <end position="314"/>
    </location>
</feature>
<comment type="similarity">
    <text evidence="11">Belongs to the HAK/KUP transporter (TC 2.A.72) family.</text>
</comment>
<feature type="transmembrane region" description="Helical" evidence="11">
    <location>
        <begin position="207"/>
        <end position="229"/>
    </location>
</feature>